<name>U1GMM5_ENDPU</name>
<dbReference type="OrthoDB" id="4502494at2759"/>
<accession>U1GMM5</accession>
<dbReference type="RefSeq" id="XP_007801230.1">
    <property type="nucleotide sequence ID" value="XM_007803039.1"/>
</dbReference>
<keyword evidence="2" id="KW-1185">Reference proteome</keyword>
<organism evidence="1 2">
    <name type="scientific">Endocarpon pusillum (strain Z07020 / HMAS-L-300199)</name>
    <name type="common">Lichen-forming fungus</name>
    <dbReference type="NCBI Taxonomy" id="1263415"/>
    <lineage>
        <taxon>Eukaryota</taxon>
        <taxon>Fungi</taxon>
        <taxon>Dikarya</taxon>
        <taxon>Ascomycota</taxon>
        <taxon>Pezizomycotina</taxon>
        <taxon>Eurotiomycetes</taxon>
        <taxon>Chaetothyriomycetidae</taxon>
        <taxon>Verrucariales</taxon>
        <taxon>Verrucariaceae</taxon>
        <taxon>Endocarpon</taxon>
    </lineage>
</organism>
<dbReference type="Proteomes" id="UP000019373">
    <property type="component" value="Unassembled WGS sequence"/>
</dbReference>
<dbReference type="SUPFAM" id="SSF56672">
    <property type="entry name" value="DNA/RNA polymerases"/>
    <property type="match status" value="1"/>
</dbReference>
<reference evidence="2" key="1">
    <citation type="journal article" date="2014" name="BMC Genomics">
        <title>Genome characteristics reveal the impact of lichenization on lichen-forming fungus Endocarpon pusillum Hedwig (Verrucariales, Ascomycota).</title>
        <authorList>
            <person name="Wang Y.-Y."/>
            <person name="Liu B."/>
            <person name="Zhang X.-Y."/>
            <person name="Zhou Q.-M."/>
            <person name="Zhang T."/>
            <person name="Li H."/>
            <person name="Yu Y.-F."/>
            <person name="Zhang X.-L."/>
            <person name="Hao X.-Y."/>
            <person name="Wang M."/>
            <person name="Wang L."/>
            <person name="Wei J.-C."/>
        </authorList>
    </citation>
    <scope>NUCLEOTIDE SEQUENCE [LARGE SCALE GENOMIC DNA]</scope>
    <source>
        <strain evidence="2">Z07020 / HMAS-L-300199</strain>
    </source>
</reference>
<dbReference type="InterPro" id="IPR053134">
    <property type="entry name" value="RNA-dir_DNA_polymerase"/>
</dbReference>
<sequence>MFAIMIEDINEHIKKQIQPELDPKEVLLVEFREFADVFSKEVSDTLPEHREEYDHKIELEAGAELPRTQPLRRMSPDELKVVKKYIKEHLEKRFIEPSTALFASPILLVQKP</sequence>
<protein>
    <submittedName>
        <fullName evidence="1">Uncharacterized protein</fullName>
    </submittedName>
</protein>
<dbReference type="InterPro" id="IPR043502">
    <property type="entry name" value="DNA/RNA_pol_sf"/>
</dbReference>
<dbReference type="HOGENOM" id="CLU_2145836_0_0_1"/>
<dbReference type="PANTHER" id="PTHR24559">
    <property type="entry name" value="TRANSPOSON TY3-I GAG-POL POLYPROTEIN"/>
    <property type="match status" value="1"/>
</dbReference>
<gene>
    <name evidence="1" type="ORF">EPUS_09129</name>
</gene>
<dbReference type="Gene3D" id="3.10.10.10">
    <property type="entry name" value="HIV Type 1 Reverse Transcriptase, subunit A, domain 1"/>
    <property type="match status" value="1"/>
</dbReference>
<dbReference type="PANTHER" id="PTHR24559:SF444">
    <property type="entry name" value="REVERSE TRANSCRIPTASE DOMAIN-CONTAINING PROTEIN"/>
    <property type="match status" value="1"/>
</dbReference>
<dbReference type="AlphaFoldDB" id="U1GMM5"/>
<proteinExistence type="predicted"/>
<dbReference type="EMBL" id="KE720977">
    <property type="protein sequence ID" value="ERF73131.1"/>
    <property type="molecule type" value="Genomic_DNA"/>
</dbReference>
<evidence type="ECO:0000313" key="1">
    <source>
        <dbReference type="EMBL" id="ERF73131.1"/>
    </source>
</evidence>
<evidence type="ECO:0000313" key="2">
    <source>
        <dbReference type="Proteomes" id="UP000019373"/>
    </source>
</evidence>
<dbReference type="GeneID" id="19243962"/>